<keyword evidence="3" id="KW-1185">Reference proteome</keyword>
<evidence type="ECO:0000256" key="1">
    <source>
        <dbReference type="SAM" id="MobiDB-lite"/>
    </source>
</evidence>
<dbReference type="EMBL" id="JBDIZK010000014">
    <property type="protein sequence ID" value="MEN3749536.1"/>
    <property type="molecule type" value="Genomic_DNA"/>
</dbReference>
<feature type="region of interest" description="Disordered" evidence="1">
    <location>
        <begin position="1"/>
        <end position="22"/>
    </location>
</feature>
<feature type="compositionally biased region" description="Basic and acidic residues" evidence="1">
    <location>
        <begin position="1"/>
        <end position="12"/>
    </location>
</feature>
<sequence>MDMSRGTDRLDSANDPGIDSVETHAVEVGGDERRMHVRAYNYWVSLLNGRPQPSIQDLDPQAIAGFGPHSVLLDFSCGEDDPQIRFLGRALRDETGLDASITHVAQVPSRSLLSRLTDHYLQIIANRAPIGFEAEFVGLRGLNTLYRGILMPFSSTGDAIDFIYGVINWKEMVDSETQARLETEVAESCRAAPTPPPCAAAWADGPGADFAATTGAPDIDHADIDATDIGAEAATIPGAASTLVDRLTLARETAAAARASDTRSRSALHRALSRAYDFAVAAQEDEAGLARLLDQAGLAEQECAPMAPCVALVFGPGYDKDRIAEFAALLTRARRSAVPVGALETFLDGVDGGVGGGTRAGHAPRRADDTPVDLYARAAEMLRRRAPLAHVAIDDGEGEFTLLLARRGRAGLDIVASVDGDPALVERAVRKVAA</sequence>
<accession>A0ABV0BFC0</accession>
<dbReference type="RefSeq" id="WP_346248577.1">
    <property type="nucleotide sequence ID" value="NZ_JBDIZK010000014.1"/>
</dbReference>
<evidence type="ECO:0000313" key="2">
    <source>
        <dbReference type="EMBL" id="MEN3749536.1"/>
    </source>
</evidence>
<dbReference type="Proteomes" id="UP001427805">
    <property type="component" value="Unassembled WGS sequence"/>
</dbReference>
<proteinExistence type="predicted"/>
<evidence type="ECO:0000313" key="3">
    <source>
        <dbReference type="Proteomes" id="UP001427805"/>
    </source>
</evidence>
<evidence type="ECO:0008006" key="4">
    <source>
        <dbReference type="Google" id="ProtNLM"/>
    </source>
</evidence>
<gene>
    <name evidence="2" type="ORF">TPR58_20345</name>
</gene>
<comment type="caution">
    <text evidence="2">The sequence shown here is derived from an EMBL/GenBank/DDBJ whole genome shotgun (WGS) entry which is preliminary data.</text>
</comment>
<organism evidence="2 3">
    <name type="scientific">Sphingomonas rustica</name>
    <dbReference type="NCBI Taxonomy" id="3103142"/>
    <lineage>
        <taxon>Bacteria</taxon>
        <taxon>Pseudomonadati</taxon>
        <taxon>Pseudomonadota</taxon>
        <taxon>Alphaproteobacteria</taxon>
        <taxon>Sphingomonadales</taxon>
        <taxon>Sphingomonadaceae</taxon>
        <taxon>Sphingomonas</taxon>
    </lineage>
</organism>
<reference evidence="2 3" key="1">
    <citation type="submission" date="2024-05" db="EMBL/GenBank/DDBJ databases">
        <title>Sphingomonas sp. HF-S3 16S ribosomal RNA gene Genome sequencing and assembly.</title>
        <authorList>
            <person name="Lee H."/>
        </authorList>
    </citation>
    <scope>NUCLEOTIDE SEQUENCE [LARGE SCALE GENOMIC DNA]</scope>
    <source>
        <strain evidence="2 3">HF-S3</strain>
    </source>
</reference>
<protein>
    <recommendedName>
        <fullName evidence="4">DUF4123 domain-containing protein</fullName>
    </recommendedName>
</protein>
<name>A0ABV0BFC0_9SPHN</name>